<dbReference type="GeneID" id="36330397"/>
<name>A0A1X6N0N5_9APHY</name>
<evidence type="ECO:0000313" key="1">
    <source>
        <dbReference type="EMBL" id="OSX62052.1"/>
    </source>
</evidence>
<reference evidence="1 2" key="1">
    <citation type="submission" date="2017-04" db="EMBL/GenBank/DDBJ databases">
        <title>Genome Sequence of the Model Brown-Rot Fungus Postia placenta SB12.</title>
        <authorList>
            <consortium name="DOE Joint Genome Institute"/>
            <person name="Gaskell J."/>
            <person name="Kersten P."/>
            <person name="Larrondo L.F."/>
            <person name="Canessa P."/>
            <person name="Martinez D."/>
            <person name="Hibbett D."/>
            <person name="Schmoll M."/>
            <person name="Kubicek C.P."/>
            <person name="Martinez A.T."/>
            <person name="Yadav J."/>
            <person name="Master E."/>
            <person name="Magnuson J.K."/>
            <person name="James T."/>
            <person name="Yaver D."/>
            <person name="Berka R."/>
            <person name="Labutti K."/>
            <person name="Lipzen A."/>
            <person name="Aerts A."/>
            <person name="Barry K."/>
            <person name="Henrissat B."/>
            <person name="Blanchette R."/>
            <person name="Grigoriev I."/>
            <person name="Cullen D."/>
        </authorList>
    </citation>
    <scope>NUCLEOTIDE SEQUENCE [LARGE SCALE GENOMIC DNA]</scope>
    <source>
        <strain evidence="1 2">MAD-698-R-SB12</strain>
    </source>
</reference>
<dbReference type="Proteomes" id="UP000194127">
    <property type="component" value="Unassembled WGS sequence"/>
</dbReference>
<accession>A0A1X6N0N5</accession>
<keyword evidence="2" id="KW-1185">Reference proteome</keyword>
<protein>
    <submittedName>
        <fullName evidence="1">Uncharacterized protein</fullName>
    </submittedName>
</protein>
<dbReference type="RefSeq" id="XP_024338846.1">
    <property type="nucleotide sequence ID" value="XM_024485448.1"/>
</dbReference>
<sequence>MRWFGCYCSGLITYRLAKAGRAGSSRWAYGRGCVRALEQLLETQSMRPGREHVTTVWPAGLCGGGADSSTIHLGWSVKKSARGG</sequence>
<organism evidence="1 2">
    <name type="scientific">Postia placenta MAD-698-R-SB12</name>
    <dbReference type="NCBI Taxonomy" id="670580"/>
    <lineage>
        <taxon>Eukaryota</taxon>
        <taxon>Fungi</taxon>
        <taxon>Dikarya</taxon>
        <taxon>Basidiomycota</taxon>
        <taxon>Agaricomycotina</taxon>
        <taxon>Agaricomycetes</taxon>
        <taxon>Polyporales</taxon>
        <taxon>Adustoporiaceae</taxon>
        <taxon>Rhodonia</taxon>
    </lineage>
</organism>
<gene>
    <name evidence="1" type="ORF">POSPLADRAFT_1142577</name>
</gene>
<dbReference type="EMBL" id="KZ110597">
    <property type="protein sequence ID" value="OSX62052.1"/>
    <property type="molecule type" value="Genomic_DNA"/>
</dbReference>
<evidence type="ECO:0000313" key="2">
    <source>
        <dbReference type="Proteomes" id="UP000194127"/>
    </source>
</evidence>
<dbReference type="AlphaFoldDB" id="A0A1X6N0N5"/>
<proteinExistence type="predicted"/>